<name>A0ABD1EJT0_HYPHA</name>
<dbReference type="SUPFAM" id="SSF53474">
    <property type="entry name" value="alpha/beta-Hydrolases"/>
    <property type="match status" value="1"/>
</dbReference>
<organism evidence="7 8">
    <name type="scientific">Hypothenemus hampei</name>
    <name type="common">Coffee berry borer</name>
    <dbReference type="NCBI Taxonomy" id="57062"/>
    <lineage>
        <taxon>Eukaryota</taxon>
        <taxon>Metazoa</taxon>
        <taxon>Ecdysozoa</taxon>
        <taxon>Arthropoda</taxon>
        <taxon>Hexapoda</taxon>
        <taxon>Insecta</taxon>
        <taxon>Pterygota</taxon>
        <taxon>Neoptera</taxon>
        <taxon>Endopterygota</taxon>
        <taxon>Coleoptera</taxon>
        <taxon>Polyphaga</taxon>
        <taxon>Cucujiformia</taxon>
        <taxon>Curculionidae</taxon>
        <taxon>Scolytinae</taxon>
        <taxon>Hypothenemus</taxon>
    </lineage>
</organism>
<feature type="active site" description="Charge relay system" evidence="6">
    <location>
        <position position="262"/>
    </location>
</feature>
<sequence>MQHHLPLFTGPYAPGITDVMLDYSDKSPFIRLYYPSEEELDANKQSDKWIPWMPDDSYLEGMAKVLMLYKIFLKIAFWWSKNVKIPAMYGTRPKSTLGPLKCILMSHGLGGCRFLYTNICCELASRGFLVAALEHRDRSACHTFYYKTKADALKDIRSSIEFLHVNFGKNHYTKRNEQLKDRATECKEVMKFLKDLNEGIVPNNVMDETPLHKTSPINFKLNQLVGMLDLDNIVMMGHSFGAATALYTLSQHLEFKLGVLLDPWMFPVKNEQLESTITQPLLFVNTQTFHIEANIQSMSKLMDAKKEHQMFTIKHTTHENQTDTVLLVGYWLNWFMKKINPLKALKINNSLILKFFKDHLKYPENISDCLEILNKEVDNIELGLTKPWA</sequence>
<dbReference type="PANTHER" id="PTHR10272">
    <property type="entry name" value="PLATELET-ACTIVATING FACTOR ACETYLHYDROLASE"/>
    <property type="match status" value="1"/>
</dbReference>
<feature type="active site" description="Charge relay system" evidence="6">
    <location>
        <position position="318"/>
    </location>
</feature>
<comment type="catalytic activity">
    <reaction evidence="5">
        <text>a 1-O-alkyl-2-acetyl-sn-glycero-3-phosphocholine + H2O = a 1-O-alkyl-sn-glycero-3-phosphocholine + acetate + H(+)</text>
        <dbReference type="Rhea" id="RHEA:17777"/>
        <dbReference type="ChEBI" id="CHEBI:15377"/>
        <dbReference type="ChEBI" id="CHEBI:15378"/>
        <dbReference type="ChEBI" id="CHEBI:30089"/>
        <dbReference type="ChEBI" id="CHEBI:30909"/>
        <dbReference type="ChEBI" id="CHEBI:36707"/>
        <dbReference type="EC" id="3.1.1.47"/>
    </reaction>
</comment>
<dbReference type="Proteomes" id="UP001566132">
    <property type="component" value="Unassembled WGS sequence"/>
</dbReference>
<dbReference type="InterPro" id="IPR016715">
    <property type="entry name" value="PAF_acetylhydro_eukaryote"/>
</dbReference>
<evidence type="ECO:0000256" key="6">
    <source>
        <dbReference type="PIRSR" id="PIRSR018169-1"/>
    </source>
</evidence>
<keyword evidence="3 5" id="KW-0442">Lipid degradation</keyword>
<dbReference type="GO" id="GO:0016042">
    <property type="term" value="P:lipid catabolic process"/>
    <property type="evidence" value="ECO:0007669"/>
    <property type="project" value="UniProtKB-KW"/>
</dbReference>
<proteinExistence type="predicted"/>
<gene>
    <name evidence="7" type="ORF">ABEB36_010471</name>
</gene>
<dbReference type="AlphaFoldDB" id="A0ABD1EJT0"/>
<dbReference type="Pfam" id="PF03403">
    <property type="entry name" value="PAF-AH_p_II"/>
    <property type="match status" value="1"/>
</dbReference>
<dbReference type="EMBL" id="JBDJPC010000007">
    <property type="protein sequence ID" value="KAL1494973.1"/>
    <property type="molecule type" value="Genomic_DNA"/>
</dbReference>
<feature type="active site" description="Nucleophile" evidence="6">
    <location>
        <position position="239"/>
    </location>
</feature>
<evidence type="ECO:0000256" key="4">
    <source>
        <dbReference type="ARBA" id="ARBA00023098"/>
    </source>
</evidence>
<evidence type="ECO:0000313" key="8">
    <source>
        <dbReference type="Proteomes" id="UP001566132"/>
    </source>
</evidence>
<dbReference type="Gene3D" id="3.40.50.1820">
    <property type="entry name" value="alpha/beta hydrolase"/>
    <property type="match status" value="1"/>
</dbReference>
<dbReference type="InterPro" id="IPR029058">
    <property type="entry name" value="AB_hydrolase_fold"/>
</dbReference>
<dbReference type="GO" id="GO:0003847">
    <property type="term" value="F:1-alkyl-2-acetylglycerophosphocholine esterase activity"/>
    <property type="evidence" value="ECO:0007669"/>
    <property type="project" value="UniProtKB-UniRule"/>
</dbReference>
<reference evidence="7 8" key="1">
    <citation type="submission" date="2024-05" db="EMBL/GenBank/DDBJ databases">
        <title>Genetic variation in Jamaican populations of the coffee berry borer (Hypothenemus hampei).</title>
        <authorList>
            <person name="Errbii M."/>
            <person name="Myrie A."/>
        </authorList>
    </citation>
    <scope>NUCLEOTIDE SEQUENCE [LARGE SCALE GENOMIC DNA]</scope>
    <source>
        <strain evidence="7">JA-Hopewell-2020-01-JO</strain>
        <tissue evidence="7">Whole body</tissue>
    </source>
</reference>
<dbReference type="EC" id="3.1.1.47" evidence="1 5"/>
<dbReference type="PIRSF" id="PIRSF018169">
    <property type="entry name" value="PAF_acetylhydrolase"/>
    <property type="match status" value="1"/>
</dbReference>
<protein>
    <recommendedName>
        <fullName evidence="1 5">1-alkyl-2-acetylglycerophosphocholine esterase</fullName>
        <ecNumber evidence="1 5">3.1.1.47</ecNumber>
    </recommendedName>
</protein>
<keyword evidence="4 5" id="KW-0443">Lipid metabolism</keyword>
<keyword evidence="2 5" id="KW-0378">Hydrolase</keyword>
<keyword evidence="8" id="KW-1185">Reference proteome</keyword>
<accession>A0ABD1EJT0</accession>
<evidence type="ECO:0000256" key="2">
    <source>
        <dbReference type="ARBA" id="ARBA00022801"/>
    </source>
</evidence>
<evidence type="ECO:0000313" key="7">
    <source>
        <dbReference type="EMBL" id="KAL1494973.1"/>
    </source>
</evidence>
<dbReference type="PANTHER" id="PTHR10272:SF0">
    <property type="entry name" value="PLATELET-ACTIVATING FACTOR ACETYLHYDROLASE"/>
    <property type="match status" value="1"/>
</dbReference>
<comment type="caution">
    <text evidence="7">The sequence shown here is derived from an EMBL/GenBank/DDBJ whole genome shotgun (WGS) entry which is preliminary data.</text>
</comment>
<evidence type="ECO:0000256" key="3">
    <source>
        <dbReference type="ARBA" id="ARBA00022963"/>
    </source>
</evidence>
<evidence type="ECO:0000256" key="1">
    <source>
        <dbReference type="ARBA" id="ARBA00013201"/>
    </source>
</evidence>
<evidence type="ECO:0000256" key="5">
    <source>
        <dbReference type="PIRNR" id="PIRNR018169"/>
    </source>
</evidence>